<evidence type="ECO:0000256" key="4">
    <source>
        <dbReference type="SAM" id="SignalP"/>
    </source>
</evidence>
<dbReference type="eggNOG" id="COG3443">
    <property type="taxonomic scope" value="Bacteria"/>
</dbReference>
<feature type="domain" description="ZinT" evidence="5">
    <location>
        <begin position="143"/>
        <end position="316"/>
    </location>
</feature>
<dbReference type="PANTHER" id="PTHR42953">
    <property type="entry name" value="HIGH-AFFINITY ZINC UPTAKE SYSTEM PROTEIN ZNUA-RELATED"/>
    <property type="match status" value="1"/>
</dbReference>
<dbReference type="Gene3D" id="3.40.50.1980">
    <property type="entry name" value="Nitrogenase molybdenum iron protein domain"/>
    <property type="match status" value="1"/>
</dbReference>
<dbReference type="GO" id="GO:0030001">
    <property type="term" value="P:metal ion transport"/>
    <property type="evidence" value="ECO:0007669"/>
    <property type="project" value="InterPro"/>
</dbReference>
<dbReference type="InterPro" id="IPR012674">
    <property type="entry name" value="Calycin"/>
</dbReference>
<keyword evidence="7" id="KW-1185">Reference proteome</keyword>
<evidence type="ECO:0000256" key="2">
    <source>
        <dbReference type="ARBA" id="ARBA00022729"/>
    </source>
</evidence>
<dbReference type="Pfam" id="PF09223">
    <property type="entry name" value="ZinT"/>
    <property type="match status" value="1"/>
</dbReference>
<dbReference type="GO" id="GO:0008270">
    <property type="term" value="F:zinc ion binding"/>
    <property type="evidence" value="ECO:0007669"/>
    <property type="project" value="InterPro"/>
</dbReference>
<reference evidence="6 7" key="1">
    <citation type="submission" date="2011-09" db="EMBL/GenBank/DDBJ databases">
        <title>The draft genome of Treponema saccharophilum DSM 2985.</title>
        <authorList>
            <consortium name="US DOE Joint Genome Institute (JGI-PGF)"/>
            <person name="Lucas S."/>
            <person name="Copeland A."/>
            <person name="Lapidus A."/>
            <person name="Glavina del Rio T."/>
            <person name="Dalin E."/>
            <person name="Tice H."/>
            <person name="Bruce D."/>
            <person name="Goodwin L."/>
            <person name="Pitluck S."/>
            <person name="Peters L."/>
            <person name="Kyrpides N."/>
            <person name="Mavromatis K."/>
            <person name="Ivanova N."/>
            <person name="Markowitz V."/>
            <person name="Cheng J.-F."/>
            <person name="Hugenholtz P."/>
            <person name="Woyke T."/>
            <person name="Wu D."/>
            <person name="Gronow S."/>
            <person name="Wellnitz S."/>
            <person name="Brambilla E."/>
            <person name="Klenk H.-P."/>
            <person name="Eisen J.A."/>
        </authorList>
    </citation>
    <scope>NUCLEOTIDE SEQUENCE [LARGE SCALE GENOMIC DNA]</scope>
    <source>
        <strain evidence="6 7">DSM 2985</strain>
    </source>
</reference>
<dbReference type="PANTHER" id="PTHR42953:SF3">
    <property type="entry name" value="HIGH-AFFINITY ZINC UPTAKE SYSTEM PROTEIN ZNUA"/>
    <property type="match status" value="1"/>
</dbReference>
<evidence type="ECO:0000259" key="5">
    <source>
        <dbReference type="Pfam" id="PF09223"/>
    </source>
</evidence>
<dbReference type="STRING" id="907348.TresaDRAFT_1868"/>
<organism evidence="6 7">
    <name type="scientific">Treponema saccharophilum DSM 2985</name>
    <dbReference type="NCBI Taxonomy" id="907348"/>
    <lineage>
        <taxon>Bacteria</taxon>
        <taxon>Pseudomonadati</taxon>
        <taxon>Spirochaetota</taxon>
        <taxon>Spirochaetia</taxon>
        <taxon>Spirochaetales</taxon>
        <taxon>Treponemataceae</taxon>
        <taxon>Treponema</taxon>
    </lineage>
</organism>
<accession>H7EID7</accession>
<proteinExistence type="predicted"/>
<dbReference type="RefSeq" id="WP_002702681.1">
    <property type="nucleotide sequence ID" value="NZ_AGRW01000036.1"/>
</dbReference>
<evidence type="ECO:0000256" key="3">
    <source>
        <dbReference type="ARBA" id="ARBA00022833"/>
    </source>
</evidence>
<dbReference type="Proteomes" id="UP000003571">
    <property type="component" value="Unassembled WGS sequence"/>
</dbReference>
<dbReference type="PATRIC" id="fig|907348.3.peg.579"/>
<keyword evidence="2 4" id="KW-0732">Signal</keyword>
<keyword evidence="3" id="KW-0862">Zinc</keyword>
<sequence>MRINKAFIAALMSLAAAAVPASAKTKVVTTIFPEYDWARQIIGDKEKESELTLLLSNGSDLHSYQPSAKDIAKISDADVFVYVGGESDGWVKNALRNVRNKNMQVVNLLDVLGDKVKAEEIVDGMEHEHEHEEHEHSHGKEVSTFDDKDVKDRALSDWAGEWKSPYKYLLEGKLDEAWEEKAESGKMSAEEYKEYYKTGYKTDIDSVSISGDTIKYVYDNGKTASAKYKYVGFYVQNWSSGTKAAMYRFESTDKKSPAPAFVEFNDHMIESAKAEHFHIRMSDESFDAIEDPEKYWPTFFPADMDAEEICDHLAGHEHHHHHDEEMDEHVWLSLKNAEIFCSAIADALCKADPKNAPSYKSNLAAYEKNLSALDKKFEDAVKGAKTKTILFGDRFPFRYLVDDYGLSYYAAFTGCSAESEASFKTIAFLAGKVDELNLGSVCQIESGNGKIARTIIKTSKNKNAKILTLDSMQSTTKKQINKGATYLGAMEENLKVLKEALGK</sequence>
<keyword evidence="1" id="KW-0813">Transport</keyword>
<comment type="caution">
    <text evidence="6">The sequence shown here is derived from an EMBL/GenBank/DDBJ whole genome shotgun (WGS) entry which is preliminary data.</text>
</comment>
<dbReference type="SUPFAM" id="SSF50814">
    <property type="entry name" value="Lipocalins"/>
    <property type="match status" value="1"/>
</dbReference>
<dbReference type="InterPro" id="IPR050492">
    <property type="entry name" value="Bact_metal-bind_prot9"/>
</dbReference>
<dbReference type="AlphaFoldDB" id="H7EID7"/>
<dbReference type="SUPFAM" id="SSF53807">
    <property type="entry name" value="Helical backbone' metal receptor"/>
    <property type="match status" value="1"/>
</dbReference>
<gene>
    <name evidence="6" type="ORF">TresaDRAFT_1868</name>
</gene>
<dbReference type="Gene3D" id="2.40.128.20">
    <property type="match status" value="1"/>
</dbReference>
<dbReference type="EMBL" id="AGRW01000036">
    <property type="protein sequence ID" value="EIC02588.1"/>
    <property type="molecule type" value="Genomic_DNA"/>
</dbReference>
<name>H7EID7_9SPIR</name>
<protein>
    <submittedName>
        <fullName evidence="6">YodA domain-containing protein</fullName>
    </submittedName>
</protein>
<feature type="signal peptide" evidence="4">
    <location>
        <begin position="1"/>
        <end position="23"/>
    </location>
</feature>
<dbReference type="OrthoDB" id="9810636at2"/>
<evidence type="ECO:0000313" key="6">
    <source>
        <dbReference type="EMBL" id="EIC02588.1"/>
    </source>
</evidence>
<evidence type="ECO:0000313" key="7">
    <source>
        <dbReference type="Proteomes" id="UP000003571"/>
    </source>
</evidence>
<dbReference type="InterPro" id="IPR015304">
    <property type="entry name" value="ZinT_dom"/>
</dbReference>
<dbReference type="eggNOG" id="COG0803">
    <property type="taxonomic scope" value="Bacteria"/>
</dbReference>
<feature type="chain" id="PRO_5003609705" evidence="4">
    <location>
        <begin position="24"/>
        <end position="503"/>
    </location>
</feature>
<evidence type="ECO:0000256" key="1">
    <source>
        <dbReference type="ARBA" id="ARBA00022448"/>
    </source>
</evidence>